<proteinExistence type="predicted"/>
<dbReference type="PANTHER" id="PTHR47718:SF9">
    <property type="entry name" value="PROTEIN FAR1-RELATED SEQUENCE"/>
    <property type="match status" value="1"/>
</dbReference>
<reference evidence="2 3" key="1">
    <citation type="submission" date="2024-09" db="EMBL/GenBank/DDBJ databases">
        <title>Chromosome-scale assembly of Riccia sorocarpa.</title>
        <authorList>
            <person name="Paukszto L."/>
        </authorList>
    </citation>
    <scope>NUCLEOTIDE SEQUENCE [LARGE SCALE GENOMIC DNA]</scope>
    <source>
        <strain evidence="2">LP-2024</strain>
        <tissue evidence="2">Aerial parts of the thallus</tissue>
    </source>
</reference>
<evidence type="ECO:0000313" key="2">
    <source>
        <dbReference type="EMBL" id="KAL3686316.1"/>
    </source>
</evidence>
<feature type="domain" description="FAR1-related sequence 11-like HTH-like" evidence="1">
    <location>
        <begin position="69"/>
        <end position="110"/>
    </location>
</feature>
<dbReference type="AlphaFoldDB" id="A0ABD3H643"/>
<sequence>MAELSTSCSSLKEDDVGEVPEDLVNQSFASEKAAVHFYSSYAAGNGFSMRLDELRKLQNGTIRTLLWQKYRIKLLRRAGIKVSDILNVLRLEKGEALNFNAQDIRNFIRKEAVNYQEATGIHDATELLKILKQKGKKDTSFFYDFTVDEDRRLENILWIPGCAKRIAATFVDVVVFDTTYRLNRSIPYAFWLFRCC</sequence>
<gene>
    <name evidence="2" type="ORF">R1sor_008890</name>
</gene>
<accession>A0ABD3H643</accession>
<dbReference type="Pfam" id="PF26175">
    <property type="entry name" value="HTH_FAR1"/>
    <property type="match status" value="1"/>
</dbReference>
<name>A0ABD3H643_9MARC</name>
<dbReference type="InterPro" id="IPR058778">
    <property type="entry name" value="HTH_FAR1-11-like"/>
</dbReference>
<dbReference type="Proteomes" id="UP001633002">
    <property type="component" value="Unassembled WGS sequence"/>
</dbReference>
<protein>
    <recommendedName>
        <fullName evidence="1">FAR1-related sequence 11-like HTH-like domain-containing protein</fullName>
    </recommendedName>
</protein>
<keyword evidence="3" id="KW-1185">Reference proteome</keyword>
<dbReference type="PANTHER" id="PTHR47718">
    <property type="entry name" value="OS01G0519700 PROTEIN"/>
    <property type="match status" value="1"/>
</dbReference>
<organism evidence="2 3">
    <name type="scientific">Riccia sorocarpa</name>
    <dbReference type="NCBI Taxonomy" id="122646"/>
    <lineage>
        <taxon>Eukaryota</taxon>
        <taxon>Viridiplantae</taxon>
        <taxon>Streptophyta</taxon>
        <taxon>Embryophyta</taxon>
        <taxon>Marchantiophyta</taxon>
        <taxon>Marchantiopsida</taxon>
        <taxon>Marchantiidae</taxon>
        <taxon>Marchantiales</taxon>
        <taxon>Ricciaceae</taxon>
        <taxon>Riccia</taxon>
    </lineage>
</organism>
<evidence type="ECO:0000259" key="1">
    <source>
        <dbReference type="Pfam" id="PF26175"/>
    </source>
</evidence>
<comment type="caution">
    <text evidence="2">The sequence shown here is derived from an EMBL/GenBank/DDBJ whole genome shotgun (WGS) entry which is preliminary data.</text>
</comment>
<evidence type="ECO:0000313" key="3">
    <source>
        <dbReference type="Proteomes" id="UP001633002"/>
    </source>
</evidence>
<dbReference type="EMBL" id="JBJQOH010000005">
    <property type="protein sequence ID" value="KAL3686316.1"/>
    <property type="molecule type" value="Genomic_DNA"/>
</dbReference>